<gene>
    <name evidence="5" type="ORF">SNE35_02865</name>
</gene>
<keyword evidence="1 5" id="KW-0808">Transferase</keyword>
<dbReference type="InterPro" id="IPR051531">
    <property type="entry name" value="N-acetyltransferase"/>
</dbReference>
<sequence>MSFTALTLHTPRLLLRPTVPDDAPALLEINADAQVARYLSRPAWTELAQAEARIAQDAADMAAGTHLRLAIVHEGRFVGDCTLFDWSRQCRRAEIGYVLGRAAWGRGLMNEALTALIDFGFSPAMALNRIEADIDPRNDGSAKVLERLGFTREGLLRERWIVAGEVSDSALYGLLQAEWSQQARR</sequence>
<keyword evidence="6" id="KW-1185">Reference proteome</keyword>
<dbReference type="InterPro" id="IPR000182">
    <property type="entry name" value="GNAT_dom"/>
</dbReference>
<dbReference type="RefSeq" id="WP_320421311.1">
    <property type="nucleotide sequence ID" value="NZ_JAXCLA010000001.1"/>
</dbReference>
<comment type="caution">
    <text evidence="5">The sequence shown here is derived from an EMBL/GenBank/DDBJ whole genome shotgun (WGS) entry which is preliminary data.</text>
</comment>
<evidence type="ECO:0000256" key="2">
    <source>
        <dbReference type="ARBA" id="ARBA00023315"/>
    </source>
</evidence>
<protein>
    <submittedName>
        <fullName evidence="5">GNAT family protein</fullName>
        <ecNumber evidence="5">2.-.-.-</ecNumber>
    </submittedName>
</protein>
<accession>A0ABU5DBD5</accession>
<dbReference type="Proteomes" id="UP001285263">
    <property type="component" value="Unassembled WGS sequence"/>
</dbReference>
<dbReference type="EC" id="2.-.-.-" evidence="5"/>
<name>A0ABU5DBD5_9BURK</name>
<organism evidence="5 6">
    <name type="scientific">Roseateles agri</name>
    <dbReference type="NCBI Taxonomy" id="3098619"/>
    <lineage>
        <taxon>Bacteria</taxon>
        <taxon>Pseudomonadati</taxon>
        <taxon>Pseudomonadota</taxon>
        <taxon>Betaproteobacteria</taxon>
        <taxon>Burkholderiales</taxon>
        <taxon>Sphaerotilaceae</taxon>
        <taxon>Roseateles</taxon>
    </lineage>
</organism>
<feature type="domain" description="N-acetyltransferase" evidence="4">
    <location>
        <begin position="13"/>
        <end position="178"/>
    </location>
</feature>
<dbReference type="PROSITE" id="PS51186">
    <property type="entry name" value="GNAT"/>
    <property type="match status" value="1"/>
</dbReference>
<dbReference type="PANTHER" id="PTHR43792:SF8">
    <property type="entry name" value="[RIBOSOMAL PROTEIN US5]-ALANINE N-ACETYLTRANSFERASE"/>
    <property type="match status" value="1"/>
</dbReference>
<dbReference type="GO" id="GO:0016740">
    <property type="term" value="F:transferase activity"/>
    <property type="evidence" value="ECO:0007669"/>
    <property type="project" value="UniProtKB-KW"/>
</dbReference>
<dbReference type="PANTHER" id="PTHR43792">
    <property type="entry name" value="GNAT FAMILY, PUTATIVE (AFU_ORTHOLOGUE AFUA_3G00765)-RELATED-RELATED"/>
    <property type="match status" value="1"/>
</dbReference>
<dbReference type="EMBL" id="JAXCLA010000001">
    <property type="protein sequence ID" value="MDY0743424.1"/>
    <property type="molecule type" value="Genomic_DNA"/>
</dbReference>
<dbReference type="Gene3D" id="3.40.630.30">
    <property type="match status" value="1"/>
</dbReference>
<dbReference type="Pfam" id="PF13302">
    <property type="entry name" value="Acetyltransf_3"/>
    <property type="match status" value="1"/>
</dbReference>
<comment type="similarity">
    <text evidence="3">Belongs to the acetyltransferase family. RimJ subfamily.</text>
</comment>
<proteinExistence type="inferred from homology"/>
<evidence type="ECO:0000256" key="1">
    <source>
        <dbReference type="ARBA" id="ARBA00022679"/>
    </source>
</evidence>
<keyword evidence="2" id="KW-0012">Acyltransferase</keyword>
<evidence type="ECO:0000313" key="6">
    <source>
        <dbReference type="Proteomes" id="UP001285263"/>
    </source>
</evidence>
<dbReference type="InterPro" id="IPR016181">
    <property type="entry name" value="Acyl_CoA_acyltransferase"/>
</dbReference>
<reference evidence="5 6" key="1">
    <citation type="submission" date="2023-11" db="EMBL/GenBank/DDBJ databases">
        <title>Paucibacter sp. nov., isolated from fresh soil in Korea.</title>
        <authorList>
            <person name="Le N.T.T."/>
        </authorList>
    </citation>
    <scope>NUCLEOTIDE SEQUENCE [LARGE SCALE GENOMIC DNA]</scope>
    <source>
        <strain evidence="5 6">R3-3</strain>
    </source>
</reference>
<evidence type="ECO:0000256" key="3">
    <source>
        <dbReference type="ARBA" id="ARBA00038502"/>
    </source>
</evidence>
<evidence type="ECO:0000259" key="4">
    <source>
        <dbReference type="PROSITE" id="PS51186"/>
    </source>
</evidence>
<evidence type="ECO:0000313" key="5">
    <source>
        <dbReference type="EMBL" id="MDY0743424.1"/>
    </source>
</evidence>
<dbReference type="SUPFAM" id="SSF55729">
    <property type="entry name" value="Acyl-CoA N-acyltransferases (Nat)"/>
    <property type="match status" value="1"/>
</dbReference>